<sequence>MDSLHFSLNWFSWLPSVITALLIGGGLGWLLALCLRHAFIHLPGLRPGLIWLPWRSLLILSLLACNPSLLLALGQDLWAGLGDNFMSGGLLNGLTLLALTCRAGLLALMIMAITSLNTGQTEHWLDRAVALLRSLCLLAAGMLIELEQFSGSGLGSELIRRYMEFDNAGAVEVWRVILQSLLLLDLSLGALQLGLGLLSRSLGQATPASTPD</sequence>
<proteinExistence type="predicted"/>
<evidence type="ECO:0000256" key="1">
    <source>
        <dbReference type="SAM" id="Phobius"/>
    </source>
</evidence>
<keyword evidence="1" id="KW-0472">Membrane</keyword>
<feature type="transmembrane region" description="Helical" evidence="1">
    <location>
        <begin position="176"/>
        <end position="198"/>
    </location>
</feature>
<evidence type="ECO:0000313" key="3">
    <source>
        <dbReference type="Proteomes" id="UP001549691"/>
    </source>
</evidence>
<accession>A0ABV2TGJ5</accession>
<reference evidence="2 3" key="1">
    <citation type="submission" date="2024-07" db="EMBL/GenBank/DDBJ databases">
        <title>Uliginosibacterium flavum JJ3220;KACC:17644.</title>
        <authorList>
            <person name="Kim M.K."/>
        </authorList>
    </citation>
    <scope>NUCLEOTIDE SEQUENCE [LARGE SCALE GENOMIC DNA]</scope>
    <source>
        <strain evidence="2 3">KACC:17644</strain>
    </source>
</reference>
<organism evidence="2 3">
    <name type="scientific">Uliginosibacterium flavum</name>
    <dbReference type="NCBI Taxonomy" id="1396831"/>
    <lineage>
        <taxon>Bacteria</taxon>
        <taxon>Pseudomonadati</taxon>
        <taxon>Pseudomonadota</taxon>
        <taxon>Betaproteobacteria</taxon>
        <taxon>Rhodocyclales</taxon>
        <taxon>Zoogloeaceae</taxon>
        <taxon>Uliginosibacterium</taxon>
    </lineage>
</organism>
<dbReference type="Proteomes" id="UP001549691">
    <property type="component" value="Unassembled WGS sequence"/>
</dbReference>
<keyword evidence="1" id="KW-1133">Transmembrane helix</keyword>
<dbReference type="EMBL" id="JBEWZI010000002">
    <property type="protein sequence ID" value="MET7013051.1"/>
    <property type="molecule type" value="Genomic_DNA"/>
</dbReference>
<comment type="caution">
    <text evidence="2">The sequence shown here is derived from an EMBL/GenBank/DDBJ whole genome shotgun (WGS) entry which is preliminary data.</text>
</comment>
<name>A0ABV2TGJ5_9RHOO</name>
<feature type="transmembrane region" description="Helical" evidence="1">
    <location>
        <begin position="56"/>
        <end position="74"/>
    </location>
</feature>
<feature type="transmembrane region" description="Helical" evidence="1">
    <location>
        <begin position="128"/>
        <end position="146"/>
    </location>
</feature>
<feature type="transmembrane region" description="Helical" evidence="1">
    <location>
        <begin position="94"/>
        <end position="116"/>
    </location>
</feature>
<keyword evidence="3" id="KW-1185">Reference proteome</keyword>
<keyword evidence="1" id="KW-0812">Transmembrane</keyword>
<feature type="transmembrane region" description="Helical" evidence="1">
    <location>
        <begin position="12"/>
        <end position="35"/>
    </location>
</feature>
<gene>
    <name evidence="2" type="ORF">ABXR19_02540</name>
</gene>
<protein>
    <submittedName>
        <fullName evidence="2">Uncharacterized protein</fullName>
    </submittedName>
</protein>
<evidence type="ECO:0000313" key="2">
    <source>
        <dbReference type="EMBL" id="MET7013051.1"/>
    </source>
</evidence>